<dbReference type="AlphaFoldDB" id="A0AA85JZM1"/>
<organism evidence="1 4">
    <name type="scientific">Trichobilharzia regenti</name>
    <name type="common">Nasal bird schistosome</name>
    <dbReference type="NCBI Taxonomy" id="157069"/>
    <lineage>
        <taxon>Eukaryota</taxon>
        <taxon>Metazoa</taxon>
        <taxon>Spiralia</taxon>
        <taxon>Lophotrochozoa</taxon>
        <taxon>Platyhelminthes</taxon>
        <taxon>Trematoda</taxon>
        <taxon>Digenea</taxon>
        <taxon>Strigeidida</taxon>
        <taxon>Schistosomatoidea</taxon>
        <taxon>Schistosomatidae</taxon>
        <taxon>Trichobilharzia</taxon>
    </lineage>
</organism>
<keyword evidence="1" id="KW-1185">Reference proteome</keyword>
<evidence type="ECO:0000313" key="2">
    <source>
        <dbReference type="WBParaSite" id="TREG1_51620.1"/>
    </source>
</evidence>
<dbReference type="WBParaSite" id="TREG1_51620.2">
    <property type="protein sequence ID" value="TREG1_51620.2"/>
    <property type="gene ID" value="TREG1_51620"/>
</dbReference>
<reference evidence="2 3" key="2">
    <citation type="submission" date="2023-11" db="UniProtKB">
        <authorList>
            <consortium name="WormBaseParasite"/>
        </authorList>
    </citation>
    <scope>IDENTIFICATION</scope>
</reference>
<evidence type="ECO:0000313" key="3">
    <source>
        <dbReference type="WBParaSite" id="TREG1_51620.2"/>
    </source>
</evidence>
<accession>A0AA85JZM1</accession>
<proteinExistence type="predicted"/>
<sequence>MLRFTSLFVSVAVKMNYFCGFESFHYQCFSWFSAVNELVLCRSFGNHAHEDVWLAEAVVSSPLKSGKKCLSRSCLQHANICE</sequence>
<name>A0AA85JZM1_TRIRE</name>
<dbReference type="WBParaSite" id="TREG1_51620.1">
    <property type="protein sequence ID" value="TREG1_51620.1"/>
    <property type="gene ID" value="TREG1_51620"/>
</dbReference>
<evidence type="ECO:0000313" key="4">
    <source>
        <dbReference type="WBParaSite" id="TREG1_51620.3"/>
    </source>
</evidence>
<dbReference type="Proteomes" id="UP000050795">
    <property type="component" value="Unassembled WGS sequence"/>
</dbReference>
<dbReference type="WBParaSite" id="TREG1_51620.3">
    <property type="protein sequence ID" value="TREG1_51620.3"/>
    <property type="gene ID" value="TREG1_51620"/>
</dbReference>
<reference evidence="1" key="1">
    <citation type="submission" date="2022-06" db="EMBL/GenBank/DDBJ databases">
        <authorList>
            <person name="Berger JAMES D."/>
            <person name="Berger JAMES D."/>
        </authorList>
    </citation>
    <scope>NUCLEOTIDE SEQUENCE [LARGE SCALE GENOMIC DNA]</scope>
</reference>
<protein>
    <submittedName>
        <fullName evidence="2 3">Uncharacterized protein</fullName>
    </submittedName>
</protein>
<evidence type="ECO:0000313" key="1">
    <source>
        <dbReference type="Proteomes" id="UP000050795"/>
    </source>
</evidence>